<evidence type="ECO:0000313" key="2">
    <source>
        <dbReference type="Proteomes" id="UP000244081"/>
    </source>
</evidence>
<reference evidence="1 2" key="1">
    <citation type="submission" date="2018-04" db="EMBL/GenBank/DDBJ databases">
        <title>Genomic Encyclopedia of Archaeal and Bacterial Type Strains, Phase II (KMG-II): from individual species to whole genera.</title>
        <authorList>
            <person name="Goeker M."/>
        </authorList>
    </citation>
    <scope>NUCLEOTIDE SEQUENCE [LARGE SCALE GENOMIC DNA]</scope>
    <source>
        <strain evidence="1 2">DSM 23382</strain>
    </source>
</reference>
<dbReference type="RefSeq" id="WP_107990096.1">
    <property type="nucleotide sequence ID" value="NZ_QAYG01000004.1"/>
</dbReference>
<organism evidence="1 2">
    <name type="scientific">Breoghania corrubedonensis</name>
    <dbReference type="NCBI Taxonomy" id="665038"/>
    <lineage>
        <taxon>Bacteria</taxon>
        <taxon>Pseudomonadati</taxon>
        <taxon>Pseudomonadota</taxon>
        <taxon>Alphaproteobacteria</taxon>
        <taxon>Hyphomicrobiales</taxon>
        <taxon>Stappiaceae</taxon>
        <taxon>Breoghania</taxon>
    </lineage>
</organism>
<proteinExistence type="predicted"/>
<name>A0A2T5V9P8_9HYPH</name>
<dbReference type="EMBL" id="QAYG01000004">
    <property type="protein sequence ID" value="PTW60483.1"/>
    <property type="molecule type" value="Genomic_DNA"/>
</dbReference>
<dbReference type="InterPro" id="IPR010005">
    <property type="entry name" value="Formate_DH_maturation_HycH"/>
</dbReference>
<gene>
    <name evidence="1" type="ORF">C8N35_104106</name>
</gene>
<dbReference type="Pfam" id="PF07450">
    <property type="entry name" value="HycH"/>
    <property type="match status" value="1"/>
</dbReference>
<accession>A0A2T5V9P8</accession>
<dbReference type="Proteomes" id="UP000244081">
    <property type="component" value="Unassembled WGS sequence"/>
</dbReference>
<dbReference type="OrthoDB" id="3173483at2"/>
<dbReference type="AlphaFoldDB" id="A0A2T5V9P8"/>
<sequence length="139" mass="15747">MTMVGTKRVIFYQLSAKYMEREEDIPPESKEVMYYSLAIGHHIGVFDCFKPQLKCSGELYDRIIEALPEASEARRKFAGLHKFGEIIVDATHTKMLLAAIETLLPDADHDMGEWLKGLRASLEAIRAEPAIYLMGRIMG</sequence>
<evidence type="ECO:0000313" key="1">
    <source>
        <dbReference type="EMBL" id="PTW60483.1"/>
    </source>
</evidence>
<protein>
    <submittedName>
        <fullName evidence="1">Hydrogenase-4 component J</fullName>
    </submittedName>
</protein>
<comment type="caution">
    <text evidence="1">The sequence shown here is derived from an EMBL/GenBank/DDBJ whole genome shotgun (WGS) entry which is preliminary data.</text>
</comment>
<dbReference type="NCBIfam" id="NF011664">
    <property type="entry name" value="PRK15084.1"/>
    <property type="match status" value="1"/>
</dbReference>
<keyword evidence="2" id="KW-1185">Reference proteome</keyword>